<evidence type="ECO:0000256" key="5">
    <source>
        <dbReference type="ARBA" id="ARBA00023027"/>
    </source>
</evidence>
<comment type="catalytic activity">
    <reaction evidence="6">
        <text>D-mannitol 1-phosphate + NAD(+) = beta-D-fructose 6-phosphate + NADH + H(+)</text>
        <dbReference type="Rhea" id="RHEA:19661"/>
        <dbReference type="ChEBI" id="CHEBI:15378"/>
        <dbReference type="ChEBI" id="CHEBI:57540"/>
        <dbReference type="ChEBI" id="CHEBI:57634"/>
        <dbReference type="ChEBI" id="CHEBI:57945"/>
        <dbReference type="ChEBI" id="CHEBI:61381"/>
        <dbReference type="EC" id="1.1.1.17"/>
    </reaction>
</comment>
<gene>
    <name evidence="9" type="ORF">EV652_10769</name>
</gene>
<dbReference type="PROSITE" id="PS00974">
    <property type="entry name" value="MANNITOL_DHGENASE"/>
    <property type="match status" value="1"/>
</dbReference>
<evidence type="ECO:0000256" key="3">
    <source>
        <dbReference type="ARBA" id="ARBA00016219"/>
    </source>
</evidence>
<dbReference type="EMBL" id="SLWN01000007">
    <property type="protein sequence ID" value="TCO26178.1"/>
    <property type="molecule type" value="Genomic_DNA"/>
</dbReference>
<dbReference type="SUPFAM" id="SSF51735">
    <property type="entry name" value="NAD(P)-binding Rossmann-fold domains"/>
    <property type="match status" value="1"/>
</dbReference>
<evidence type="ECO:0000259" key="7">
    <source>
        <dbReference type="Pfam" id="PF01232"/>
    </source>
</evidence>
<dbReference type="InterPro" id="IPR036291">
    <property type="entry name" value="NAD(P)-bd_dom_sf"/>
</dbReference>
<keyword evidence="5" id="KW-0520">NAD</keyword>
<dbReference type="GO" id="GO:0008926">
    <property type="term" value="F:mannitol-1-phosphate 5-dehydrogenase activity"/>
    <property type="evidence" value="ECO:0007669"/>
    <property type="project" value="UniProtKB-EC"/>
</dbReference>
<feature type="domain" description="Mannitol dehydrogenase C-terminal" evidence="8">
    <location>
        <begin position="278"/>
        <end position="468"/>
    </location>
</feature>
<accession>A0A4V2RZG1</accession>
<sequence length="497" mass="53526">MIDLPPTLSRRSVPRHLLTLDHKPSTTGIVHLGLGNFHRAHQAVYTARAGDWGILGVASRSASVADALNDQDGLYSVLELSPDGSSISVPGVHTGAIVAAHDPAAVVAAIAAEDTRIVSLTVTEHGYCMDPSSHRLALNHPGIVGDLESSTPVTVIGQIARALEHRATTHRRPITVLSCDNMQSNGTQTRGLILEFLQAANSRAVDWVAEHVTFPNSMVDRIVPATTEAYRATAYELLGIDDRSPVPAEPFTMWVMEDRFAAGRPAWERAGAVFSDEVEAYELIKLRLLNGTHSLIAYLGALDGRATIPESRAQDFIEYAARAVLEDEYLPSIALPHGFDVEAYVESLFQRWSNGALGHRTQQVGTDGSVKLPQRVPQPALRLLDQGVMPEHLALTIAAWLCCVVPLPGFDPGPHAHAMVDPARSRLGELAATAGSRVDLVRKACAEVFPTELAESNEFVQRIAEYVAVICTDGVRAAARKAARSRTPHQPQASPAA</sequence>
<dbReference type="Proteomes" id="UP000294508">
    <property type="component" value="Unassembled WGS sequence"/>
</dbReference>
<dbReference type="EC" id="1.1.1.17" evidence="2"/>
<keyword evidence="4" id="KW-0560">Oxidoreductase</keyword>
<evidence type="ECO:0000259" key="8">
    <source>
        <dbReference type="Pfam" id="PF08125"/>
    </source>
</evidence>
<dbReference type="AlphaFoldDB" id="A0A4V2RZG1"/>
<evidence type="ECO:0000256" key="1">
    <source>
        <dbReference type="ARBA" id="ARBA00006541"/>
    </source>
</evidence>
<dbReference type="InterPro" id="IPR013131">
    <property type="entry name" value="Mannitol_DH_N"/>
</dbReference>
<keyword evidence="10" id="KW-1185">Reference proteome</keyword>
<dbReference type="PRINTS" id="PR00084">
    <property type="entry name" value="MTLDHDRGNASE"/>
</dbReference>
<dbReference type="Gene3D" id="3.40.50.720">
    <property type="entry name" value="NAD(P)-binding Rossmann-like Domain"/>
    <property type="match status" value="1"/>
</dbReference>
<dbReference type="Pfam" id="PF01232">
    <property type="entry name" value="Mannitol_dh"/>
    <property type="match status" value="1"/>
</dbReference>
<evidence type="ECO:0000313" key="9">
    <source>
        <dbReference type="EMBL" id="TCO26178.1"/>
    </source>
</evidence>
<dbReference type="InterPro" id="IPR013118">
    <property type="entry name" value="Mannitol_DH_C"/>
</dbReference>
<organism evidence="9 10">
    <name type="scientific">Kribbella steppae</name>
    <dbReference type="NCBI Taxonomy" id="2512223"/>
    <lineage>
        <taxon>Bacteria</taxon>
        <taxon>Bacillati</taxon>
        <taxon>Actinomycetota</taxon>
        <taxon>Actinomycetes</taxon>
        <taxon>Propionibacteriales</taxon>
        <taxon>Kribbellaceae</taxon>
        <taxon>Kribbella</taxon>
    </lineage>
</organism>
<dbReference type="PANTHER" id="PTHR43362">
    <property type="entry name" value="MANNITOL DEHYDROGENASE DSF1-RELATED"/>
    <property type="match status" value="1"/>
</dbReference>
<protein>
    <recommendedName>
        <fullName evidence="3">Mannitol-1-phosphate 5-dehydrogenase</fullName>
        <ecNumber evidence="2">1.1.1.17</ecNumber>
    </recommendedName>
</protein>
<dbReference type="PANTHER" id="PTHR43362:SF1">
    <property type="entry name" value="MANNITOL DEHYDROGENASE 2-RELATED"/>
    <property type="match status" value="1"/>
</dbReference>
<evidence type="ECO:0000256" key="6">
    <source>
        <dbReference type="ARBA" id="ARBA00048615"/>
    </source>
</evidence>
<reference evidence="9 10" key="1">
    <citation type="journal article" date="2015" name="Stand. Genomic Sci.">
        <title>Genomic Encyclopedia of Bacterial and Archaeal Type Strains, Phase III: the genomes of soil and plant-associated and newly described type strains.</title>
        <authorList>
            <person name="Whitman W.B."/>
            <person name="Woyke T."/>
            <person name="Klenk H.P."/>
            <person name="Zhou Y."/>
            <person name="Lilburn T.G."/>
            <person name="Beck B.J."/>
            <person name="De Vos P."/>
            <person name="Vandamme P."/>
            <person name="Eisen J.A."/>
            <person name="Garrity G."/>
            <person name="Hugenholtz P."/>
            <person name="Kyrpides N.C."/>
        </authorList>
    </citation>
    <scope>NUCLEOTIDE SEQUENCE [LARGE SCALE GENOMIC DNA]</scope>
    <source>
        <strain evidence="9 10">VKM Ac-2572</strain>
    </source>
</reference>
<dbReference type="SUPFAM" id="SSF48179">
    <property type="entry name" value="6-phosphogluconate dehydrogenase C-terminal domain-like"/>
    <property type="match status" value="1"/>
</dbReference>
<name>A0A4V2RZG1_9ACTN</name>
<dbReference type="InterPro" id="IPR013328">
    <property type="entry name" value="6PGD_dom2"/>
</dbReference>
<comment type="similarity">
    <text evidence="1">Belongs to the mannitol dehydrogenase family.</text>
</comment>
<feature type="domain" description="Mannitol dehydrogenase N-terminal" evidence="7">
    <location>
        <begin position="28"/>
        <end position="268"/>
    </location>
</feature>
<evidence type="ECO:0000313" key="10">
    <source>
        <dbReference type="Proteomes" id="UP000294508"/>
    </source>
</evidence>
<dbReference type="GO" id="GO:0019594">
    <property type="term" value="P:mannitol metabolic process"/>
    <property type="evidence" value="ECO:0007669"/>
    <property type="project" value="InterPro"/>
</dbReference>
<comment type="caution">
    <text evidence="9">The sequence shown here is derived from an EMBL/GenBank/DDBJ whole genome shotgun (WGS) entry which is preliminary data.</text>
</comment>
<evidence type="ECO:0000256" key="4">
    <source>
        <dbReference type="ARBA" id="ARBA00023002"/>
    </source>
</evidence>
<dbReference type="InterPro" id="IPR008927">
    <property type="entry name" value="6-PGluconate_DH-like_C_sf"/>
</dbReference>
<dbReference type="Gene3D" id="1.10.1040.10">
    <property type="entry name" value="N-(1-d-carboxylethyl)-l-norvaline Dehydrogenase, domain 2"/>
    <property type="match status" value="1"/>
</dbReference>
<dbReference type="Pfam" id="PF08125">
    <property type="entry name" value="Mannitol_dh_C"/>
    <property type="match status" value="1"/>
</dbReference>
<dbReference type="InterPro" id="IPR050988">
    <property type="entry name" value="Mannitol_DH/Oxidoreductase"/>
</dbReference>
<proteinExistence type="inferred from homology"/>
<dbReference type="InterPro" id="IPR000669">
    <property type="entry name" value="Mannitol_DH"/>
</dbReference>
<dbReference type="InterPro" id="IPR023027">
    <property type="entry name" value="Mannitol_DH_CS"/>
</dbReference>
<evidence type="ECO:0000256" key="2">
    <source>
        <dbReference type="ARBA" id="ARBA00012939"/>
    </source>
</evidence>
<dbReference type="RefSeq" id="WP_199238308.1">
    <property type="nucleotide sequence ID" value="NZ_SLWN01000007.1"/>
</dbReference>